<feature type="transmembrane region" description="Helical" evidence="1">
    <location>
        <begin position="305"/>
        <end position="328"/>
    </location>
</feature>
<feature type="transmembrane region" description="Helical" evidence="1">
    <location>
        <begin position="390"/>
        <end position="411"/>
    </location>
</feature>
<dbReference type="AlphaFoldDB" id="A0A1E3NQJ4"/>
<sequence length="570" mass="65429">MASIVYRCYSGILLLGLHVINFHLCSNFFRPTLLPLLFTTNEVRLVHSINSYLKEFTLDQQISLNKIESLKPLGSKSKETSKSPDLQYYSKISNVSFDLLMSFSLQLIELFLIDILDVTDFEFRHFDWYVTLSILTFSLTYLIPSCILYTWIFSNNRNKYITRNQLLQNIIGFIGVFIIWGSFICMLYFVTVTKEVNGNFSQLSLYLLSLFGVCCLSILNGMGCIMGCSDSLDWYLGKEELKLQKTELELSYELRNLDALLAKSNESKVNDMIRDQLFKIDSLARDVSLIKQNCHGIQLCTKFMFWTYCIYKALSGIVLAVTMVFFTLGDIHRAIDKSDGVTTDSEKFGNGSGDFLSSMIAKILLVYFLNDRKTRSLLSFDDIVENNEETLGRITMIVNFVISLVFFSFSFQNVVLTFKNFKTLSRKLVGLSEFEVFNKLRDNFVRLTQTQETLKFMNKDGNLLKFNIFNELTYLLVCEITGIYVVSTALLLNSANMPIHLSQLSINQNEWDARKSATIVSDINAKFMNDWFDRWFAVGCIGTVLVIVILDQVQSVYLNPQLKYDEEALA</sequence>
<evidence type="ECO:0000313" key="4">
    <source>
        <dbReference type="Proteomes" id="UP000094455"/>
    </source>
</evidence>
<dbReference type="GeneID" id="30180204"/>
<accession>A0A1E3NQJ4</accession>
<feature type="transmembrane region" description="Helical" evidence="1">
    <location>
        <begin position="348"/>
        <end position="369"/>
    </location>
</feature>
<keyword evidence="4" id="KW-1185">Reference proteome</keyword>
<dbReference type="Proteomes" id="UP000094455">
    <property type="component" value="Unassembled WGS sequence"/>
</dbReference>
<keyword evidence="1" id="KW-0472">Membrane</keyword>
<keyword evidence="1" id="KW-0812">Transmembrane</keyword>
<feature type="transmembrane region" description="Helical" evidence="1">
    <location>
        <begin position="535"/>
        <end position="553"/>
    </location>
</feature>
<keyword evidence="1" id="KW-1133">Transmembrane helix</keyword>
<dbReference type="EMBL" id="KV454001">
    <property type="protein sequence ID" value="ODQ48322.1"/>
    <property type="molecule type" value="Genomic_DNA"/>
</dbReference>
<proteinExistence type="predicted"/>
<dbReference type="RefSeq" id="XP_019019435.1">
    <property type="nucleotide sequence ID" value="XM_019163517.1"/>
</dbReference>
<name>A0A1E3NQJ4_9ASCO</name>
<evidence type="ECO:0000256" key="1">
    <source>
        <dbReference type="SAM" id="Phobius"/>
    </source>
</evidence>
<gene>
    <name evidence="3" type="ORF">PICMEDRAFT_69969</name>
</gene>
<dbReference type="PANTHER" id="PTHR15948">
    <property type="entry name" value="G-PROTEIN COUPLED RECEPTOR 89-RELATED"/>
    <property type="match status" value="1"/>
</dbReference>
<feature type="transmembrane region" description="Helical" evidence="1">
    <location>
        <begin position="472"/>
        <end position="492"/>
    </location>
</feature>
<evidence type="ECO:0000313" key="3">
    <source>
        <dbReference type="EMBL" id="ODQ48322.1"/>
    </source>
</evidence>
<feature type="transmembrane region" description="Helical" evidence="1">
    <location>
        <begin position="203"/>
        <end position="228"/>
    </location>
</feature>
<organism evidence="3 4">
    <name type="scientific">Pichia membranifaciens NRRL Y-2026</name>
    <dbReference type="NCBI Taxonomy" id="763406"/>
    <lineage>
        <taxon>Eukaryota</taxon>
        <taxon>Fungi</taxon>
        <taxon>Dikarya</taxon>
        <taxon>Ascomycota</taxon>
        <taxon>Saccharomycotina</taxon>
        <taxon>Pichiomycetes</taxon>
        <taxon>Pichiales</taxon>
        <taxon>Pichiaceae</taxon>
        <taxon>Pichia</taxon>
    </lineage>
</organism>
<dbReference type="InterPro" id="IPR015672">
    <property type="entry name" value="GPHR/GTG"/>
</dbReference>
<feature type="transmembrane region" description="Helical" evidence="1">
    <location>
        <begin position="166"/>
        <end position="191"/>
    </location>
</feature>
<evidence type="ECO:0000259" key="2">
    <source>
        <dbReference type="Pfam" id="PF12430"/>
    </source>
</evidence>
<dbReference type="Pfam" id="PF12430">
    <property type="entry name" value="ABA_GPCR"/>
    <property type="match status" value="1"/>
</dbReference>
<dbReference type="OrthoDB" id="3995681at2759"/>
<feature type="domain" description="Abscisic acid G-protein coupled receptor-like" evidence="2">
    <location>
        <begin position="298"/>
        <end position="550"/>
    </location>
</feature>
<dbReference type="InterPro" id="IPR025969">
    <property type="entry name" value="ABA_GPCR_dom"/>
</dbReference>
<reference evidence="3 4" key="1">
    <citation type="journal article" date="2016" name="Proc. Natl. Acad. Sci. U.S.A.">
        <title>Comparative genomics of biotechnologically important yeasts.</title>
        <authorList>
            <person name="Riley R."/>
            <person name="Haridas S."/>
            <person name="Wolfe K.H."/>
            <person name="Lopes M.R."/>
            <person name="Hittinger C.T."/>
            <person name="Goeker M."/>
            <person name="Salamov A.A."/>
            <person name="Wisecaver J.H."/>
            <person name="Long T.M."/>
            <person name="Calvey C.H."/>
            <person name="Aerts A.L."/>
            <person name="Barry K.W."/>
            <person name="Choi C."/>
            <person name="Clum A."/>
            <person name="Coughlan A.Y."/>
            <person name="Deshpande S."/>
            <person name="Douglass A.P."/>
            <person name="Hanson S.J."/>
            <person name="Klenk H.-P."/>
            <person name="LaButti K.M."/>
            <person name="Lapidus A."/>
            <person name="Lindquist E.A."/>
            <person name="Lipzen A.M."/>
            <person name="Meier-Kolthoff J.P."/>
            <person name="Ohm R.A."/>
            <person name="Otillar R.P."/>
            <person name="Pangilinan J.L."/>
            <person name="Peng Y."/>
            <person name="Rokas A."/>
            <person name="Rosa C.A."/>
            <person name="Scheuner C."/>
            <person name="Sibirny A.A."/>
            <person name="Slot J.C."/>
            <person name="Stielow J.B."/>
            <person name="Sun H."/>
            <person name="Kurtzman C.P."/>
            <person name="Blackwell M."/>
            <person name="Grigoriev I.V."/>
            <person name="Jeffries T.W."/>
        </authorList>
    </citation>
    <scope>NUCLEOTIDE SEQUENCE [LARGE SCALE GENOMIC DNA]</scope>
    <source>
        <strain evidence="3 4">NRRL Y-2026</strain>
    </source>
</reference>
<dbReference type="PANTHER" id="PTHR15948:SF0">
    <property type="entry name" value="GOLGI PH REGULATOR A-RELATED"/>
    <property type="match status" value="1"/>
</dbReference>
<protein>
    <recommendedName>
        <fullName evidence="2">Abscisic acid G-protein coupled receptor-like domain-containing protein</fullName>
    </recommendedName>
</protein>
<feature type="transmembrane region" description="Helical" evidence="1">
    <location>
        <begin position="128"/>
        <end position="154"/>
    </location>
</feature>